<proteinExistence type="predicted"/>
<gene>
    <name evidence="1" type="ORF">S12H4_07295</name>
</gene>
<name>X1PU09_9ZZZZ</name>
<reference evidence="1" key="1">
    <citation type="journal article" date="2014" name="Front. Microbiol.">
        <title>High frequency of phylogenetically diverse reductive dehalogenase-homologous genes in deep subseafloor sedimentary metagenomes.</title>
        <authorList>
            <person name="Kawai M."/>
            <person name="Futagami T."/>
            <person name="Toyoda A."/>
            <person name="Takaki Y."/>
            <person name="Nishi S."/>
            <person name="Hori S."/>
            <person name="Arai W."/>
            <person name="Tsubouchi T."/>
            <person name="Morono Y."/>
            <person name="Uchiyama I."/>
            <person name="Ito T."/>
            <person name="Fujiyama A."/>
            <person name="Inagaki F."/>
            <person name="Takami H."/>
        </authorList>
    </citation>
    <scope>NUCLEOTIDE SEQUENCE</scope>
    <source>
        <strain evidence="1">Expedition CK06-06</strain>
    </source>
</reference>
<accession>X1PU09</accession>
<organism evidence="1">
    <name type="scientific">marine sediment metagenome</name>
    <dbReference type="NCBI Taxonomy" id="412755"/>
    <lineage>
        <taxon>unclassified sequences</taxon>
        <taxon>metagenomes</taxon>
        <taxon>ecological metagenomes</taxon>
    </lineage>
</organism>
<sequence length="60" mass="6906">MNERILKIGDKVKVKKTGEIGKVFAIQEIAMIAFKRNENEPATGMNRIEKKYDVVELEKI</sequence>
<dbReference type="EMBL" id="BARW01002672">
    <property type="protein sequence ID" value="GAI59328.1"/>
    <property type="molecule type" value="Genomic_DNA"/>
</dbReference>
<protein>
    <submittedName>
        <fullName evidence="1">Uncharacterized protein</fullName>
    </submittedName>
</protein>
<dbReference type="AlphaFoldDB" id="X1PU09"/>
<evidence type="ECO:0000313" key="1">
    <source>
        <dbReference type="EMBL" id="GAI59328.1"/>
    </source>
</evidence>
<comment type="caution">
    <text evidence="1">The sequence shown here is derived from an EMBL/GenBank/DDBJ whole genome shotgun (WGS) entry which is preliminary data.</text>
</comment>